<gene>
    <name evidence="1" type="ORF">G2W53_005364</name>
</gene>
<proteinExistence type="predicted"/>
<name>A0A834XFL3_9FABA</name>
<dbReference type="EMBL" id="JAAIUW010000002">
    <property type="protein sequence ID" value="KAF7843066.1"/>
    <property type="molecule type" value="Genomic_DNA"/>
</dbReference>
<keyword evidence="2" id="KW-1185">Reference proteome</keyword>
<evidence type="ECO:0000313" key="2">
    <source>
        <dbReference type="Proteomes" id="UP000634136"/>
    </source>
</evidence>
<organism evidence="1 2">
    <name type="scientific">Senna tora</name>
    <dbReference type="NCBI Taxonomy" id="362788"/>
    <lineage>
        <taxon>Eukaryota</taxon>
        <taxon>Viridiplantae</taxon>
        <taxon>Streptophyta</taxon>
        <taxon>Embryophyta</taxon>
        <taxon>Tracheophyta</taxon>
        <taxon>Spermatophyta</taxon>
        <taxon>Magnoliopsida</taxon>
        <taxon>eudicotyledons</taxon>
        <taxon>Gunneridae</taxon>
        <taxon>Pentapetalae</taxon>
        <taxon>rosids</taxon>
        <taxon>fabids</taxon>
        <taxon>Fabales</taxon>
        <taxon>Fabaceae</taxon>
        <taxon>Caesalpinioideae</taxon>
        <taxon>Cassia clade</taxon>
        <taxon>Senna</taxon>
    </lineage>
</organism>
<evidence type="ECO:0000313" key="1">
    <source>
        <dbReference type="EMBL" id="KAF7843066.1"/>
    </source>
</evidence>
<sequence length="405" mass="46537">MCLTANSLPHLSTTLYTFPDPPLPIRFSALIPSMISFSLKFRTWYCFKFQELVFNFFTNLFFFSFIKSKQENETSKTITPAMRHSIMLRSWLELLVSSEEHSLKFTKVWLHKPGFPLNPSMNAGIESDSGIGPNNWLFDKSRRLSFKNDKLDGIPPESLFEDKFNELSVGRNPRLVGISPDSELSARFISLRDIHVLKDSENLFELSLIDTKEEASEIASVKLLFNIASSVIWLLLHMSGGIGPERELSETSIYSHLEFLQRTGSEKAEEKPGLSRTLTQKDHLQADYWKHRSSQDLKLKILKLSEIPNTHGDFPRKGLVSNRLSPRLKNLRLVRFSNDFHGNSPEIPLAFKLKYSSFFKLEKSGNIPENEFPPKSKYFKLLHLLKSPLMLPCKKLDSRDIFSSD</sequence>
<accession>A0A834XFL3</accession>
<dbReference type="Proteomes" id="UP000634136">
    <property type="component" value="Unassembled WGS sequence"/>
</dbReference>
<protein>
    <submittedName>
        <fullName evidence="1">Uncharacterized protein</fullName>
    </submittedName>
</protein>
<reference evidence="1" key="1">
    <citation type="submission" date="2020-09" db="EMBL/GenBank/DDBJ databases">
        <title>Genome-Enabled Discovery of Anthraquinone Biosynthesis in Senna tora.</title>
        <authorList>
            <person name="Kang S.-H."/>
            <person name="Pandey R.P."/>
            <person name="Lee C.-M."/>
            <person name="Sim J.-S."/>
            <person name="Jeong J.-T."/>
            <person name="Choi B.-S."/>
            <person name="Jung M."/>
            <person name="Ginzburg D."/>
            <person name="Zhao K."/>
            <person name="Won S.Y."/>
            <person name="Oh T.-J."/>
            <person name="Yu Y."/>
            <person name="Kim N.-H."/>
            <person name="Lee O.R."/>
            <person name="Lee T.-H."/>
            <person name="Bashyal P."/>
            <person name="Kim T.-S."/>
            <person name="Lee W.-H."/>
            <person name="Kawkins C."/>
            <person name="Kim C.-K."/>
            <person name="Kim J.S."/>
            <person name="Ahn B.O."/>
            <person name="Rhee S.Y."/>
            <person name="Sohng J.K."/>
        </authorList>
    </citation>
    <scope>NUCLEOTIDE SEQUENCE</scope>
    <source>
        <tissue evidence="1">Leaf</tissue>
    </source>
</reference>
<dbReference type="AlphaFoldDB" id="A0A834XFL3"/>
<comment type="caution">
    <text evidence="1">The sequence shown here is derived from an EMBL/GenBank/DDBJ whole genome shotgun (WGS) entry which is preliminary data.</text>
</comment>